<evidence type="ECO:0000313" key="2">
    <source>
        <dbReference type="EMBL" id="MBC1173245.1"/>
    </source>
</evidence>
<organism evidence="3 4">
    <name type="scientific">Lutzomyia longipalpis</name>
    <name type="common">Sand fly</name>
    <dbReference type="NCBI Taxonomy" id="7200"/>
    <lineage>
        <taxon>Eukaryota</taxon>
        <taxon>Metazoa</taxon>
        <taxon>Ecdysozoa</taxon>
        <taxon>Arthropoda</taxon>
        <taxon>Hexapoda</taxon>
        <taxon>Insecta</taxon>
        <taxon>Pterygota</taxon>
        <taxon>Neoptera</taxon>
        <taxon>Endopterygota</taxon>
        <taxon>Diptera</taxon>
        <taxon>Nematocera</taxon>
        <taxon>Psychodoidea</taxon>
        <taxon>Psychodidae</taxon>
        <taxon>Lutzomyia</taxon>
        <taxon>Lutzomyia</taxon>
    </lineage>
</organism>
<evidence type="ECO:0000256" key="1">
    <source>
        <dbReference type="SAM" id="SignalP"/>
    </source>
</evidence>
<accession>A0A1B0CAB2</accession>
<dbReference type="RefSeq" id="XP_055689980.1">
    <property type="nucleotide sequence ID" value="XM_055834005.1"/>
</dbReference>
<keyword evidence="4" id="KW-1185">Reference proteome</keyword>
<reference evidence="4" key="1">
    <citation type="submission" date="2012-05" db="EMBL/GenBank/DDBJ databases">
        <title>Whole Genome Assembly of Lutzomyia longipalpis.</title>
        <authorList>
            <person name="Richards S."/>
            <person name="Qu C."/>
            <person name="Dillon R."/>
            <person name="Worley K."/>
            <person name="Scherer S."/>
            <person name="Batterton M."/>
            <person name="Taylor A."/>
            <person name="Hawes A."/>
            <person name="Hernandez B."/>
            <person name="Kovar C."/>
            <person name="Mandapat C."/>
            <person name="Pham C."/>
            <person name="Qu C."/>
            <person name="Jing C."/>
            <person name="Bess C."/>
            <person name="Bandaranaike D."/>
            <person name="Ngo D."/>
            <person name="Ongeri F."/>
            <person name="Arias F."/>
            <person name="Lara F."/>
            <person name="Weissenberger G."/>
            <person name="Kamau G."/>
            <person name="Han H."/>
            <person name="Shen H."/>
            <person name="Dinh H."/>
            <person name="Khalil I."/>
            <person name="Jones J."/>
            <person name="Shafer J."/>
            <person name="Jayaseelan J."/>
            <person name="Quiroz J."/>
            <person name="Blankenburg K."/>
            <person name="Nguyen L."/>
            <person name="Jackson L."/>
            <person name="Francisco L."/>
            <person name="Tang L.-Y."/>
            <person name="Pu L.-L."/>
            <person name="Perales L."/>
            <person name="Lorensuhewa L."/>
            <person name="Munidasa M."/>
            <person name="Coyle M."/>
            <person name="Taylor M."/>
            <person name="Puazo M."/>
            <person name="Firestine M."/>
            <person name="Scheel M."/>
            <person name="Javaid M."/>
            <person name="Wang M."/>
            <person name="Li M."/>
            <person name="Tabassum N."/>
            <person name="Saada N."/>
            <person name="Osuji N."/>
            <person name="Aqrawi P."/>
            <person name="Fu Q."/>
            <person name="Thornton R."/>
            <person name="Raj R."/>
            <person name="Goodspeed R."/>
            <person name="Mata R."/>
            <person name="Najjar R."/>
            <person name="Gubbala S."/>
            <person name="Lee S."/>
            <person name="Denson S."/>
            <person name="Patil S."/>
            <person name="Macmil S."/>
            <person name="Qi S."/>
            <person name="Matskevitch T."/>
            <person name="Palculict T."/>
            <person name="Mathew T."/>
            <person name="Vee V."/>
            <person name="Velamala V."/>
            <person name="Korchina V."/>
            <person name="Cai W."/>
            <person name="Liu W."/>
            <person name="Dai W."/>
            <person name="Zou X."/>
            <person name="Zhu Y."/>
            <person name="Zhang Y."/>
            <person name="Wu Y.-Q."/>
            <person name="Xin Y."/>
            <person name="Nazarath L."/>
            <person name="Kovar C."/>
            <person name="Han Y."/>
            <person name="Muzny D."/>
            <person name="Gibbs R."/>
        </authorList>
    </citation>
    <scope>NUCLEOTIDE SEQUENCE [LARGE SCALE GENOMIC DNA]</scope>
    <source>
        <strain evidence="4">Jacobina</strain>
    </source>
</reference>
<feature type="chain" id="PRO_5044555207" evidence="1">
    <location>
        <begin position="25"/>
        <end position="92"/>
    </location>
</feature>
<evidence type="ECO:0000313" key="3">
    <source>
        <dbReference type="EnsemblMetazoa" id="LLOJ000885-PA"/>
    </source>
</evidence>
<dbReference type="EMBL" id="AJWK01003605">
    <property type="status" value="NOT_ANNOTATED_CDS"/>
    <property type="molecule type" value="Genomic_DNA"/>
</dbReference>
<dbReference type="GeneID" id="129793747"/>
<dbReference type="EnsemblMetazoa" id="LLOJ000885-RA">
    <property type="protein sequence ID" value="LLOJ000885-PA"/>
    <property type="gene ID" value="LLOJ000885"/>
</dbReference>
<keyword evidence="1" id="KW-0732">Signal</keyword>
<dbReference type="VEuPathDB" id="VectorBase:LLONM1_002863"/>
<reference evidence="2" key="2">
    <citation type="journal article" date="2020" name="BMC">
        <title>Leishmania infection induces a limited differential gene expression in the sand fly midgut.</title>
        <authorList>
            <person name="Coutinho-Abreu I.V."/>
            <person name="Serafim T.D."/>
            <person name="Meneses C."/>
            <person name="Kamhawi S."/>
            <person name="Oliveira F."/>
            <person name="Valenzuela J.G."/>
        </authorList>
    </citation>
    <scope>NUCLEOTIDE SEQUENCE</scope>
    <source>
        <strain evidence="2">Jacobina</strain>
        <tissue evidence="2">Midgut</tissue>
    </source>
</reference>
<reference evidence="3" key="3">
    <citation type="submission" date="2020-05" db="UniProtKB">
        <authorList>
            <consortium name="EnsemblMetazoa"/>
        </authorList>
    </citation>
    <scope>IDENTIFICATION</scope>
    <source>
        <strain evidence="3">Jacobina</strain>
    </source>
</reference>
<dbReference type="VEuPathDB" id="VectorBase:LLOJ000885"/>
<feature type="signal peptide" evidence="1">
    <location>
        <begin position="1"/>
        <end position="24"/>
    </location>
</feature>
<proteinExistence type="predicted"/>
<dbReference type="Proteomes" id="UP000092461">
    <property type="component" value="Unassembled WGS sequence"/>
</dbReference>
<evidence type="ECO:0000313" key="4">
    <source>
        <dbReference type="Proteomes" id="UP000092461"/>
    </source>
</evidence>
<dbReference type="KEGG" id="lll:129793747"/>
<dbReference type="AlphaFoldDB" id="A0A1B0CAB2"/>
<dbReference type="OrthoDB" id="6737761at2759"/>
<name>A0A1B0CAB2_LUTLO</name>
<protein>
    <submittedName>
        <fullName evidence="2">Putative secreted protein</fullName>
    </submittedName>
</protein>
<sequence length="92" mass="10190">MSGKCFVLFVTLFLAMGALFGAEGRYLPTRSDTTNLDRLRDMIRNVLNTGDVAGGGAMDDWDDGTYARAIVAAPSMPKYREIYPKRRHIGES</sequence>
<dbReference type="EMBL" id="GITU01004542">
    <property type="protein sequence ID" value="MBC1173245.1"/>
    <property type="molecule type" value="Transcribed_RNA"/>
</dbReference>